<dbReference type="PANTHER" id="PTHR46268">
    <property type="entry name" value="STRESS RESPONSE PROTEIN NHAX"/>
    <property type="match status" value="1"/>
</dbReference>
<dbReference type="EMBL" id="JABBXF010000029">
    <property type="protein sequence ID" value="NVK78761.1"/>
    <property type="molecule type" value="Genomic_DNA"/>
</dbReference>
<dbReference type="RefSeq" id="WP_171081181.1">
    <property type="nucleotide sequence ID" value="NZ_BNBU01000006.1"/>
</dbReference>
<reference evidence="3 4" key="1">
    <citation type="submission" date="2020-04" db="EMBL/GenBank/DDBJ databases">
        <title>Draft Genome Sequence of Streptomyces morookaense DSM 40503, an 8-azaguanine-producing strain.</title>
        <authorList>
            <person name="Qi J."/>
            <person name="Gao J.-M."/>
        </authorList>
    </citation>
    <scope>NUCLEOTIDE SEQUENCE [LARGE SCALE GENOMIC DNA]</scope>
    <source>
        <strain evidence="3 4">DSM 40503</strain>
    </source>
</reference>
<evidence type="ECO:0000313" key="4">
    <source>
        <dbReference type="Proteomes" id="UP000587462"/>
    </source>
</evidence>
<accession>A0A7Y7B528</accession>
<feature type="domain" description="UspA" evidence="2">
    <location>
        <begin position="11"/>
        <end position="146"/>
    </location>
</feature>
<dbReference type="Proteomes" id="UP000587462">
    <property type="component" value="Unassembled WGS sequence"/>
</dbReference>
<dbReference type="SUPFAM" id="SSF52402">
    <property type="entry name" value="Adenine nucleotide alpha hydrolases-like"/>
    <property type="match status" value="2"/>
</dbReference>
<evidence type="ECO:0000259" key="2">
    <source>
        <dbReference type="Pfam" id="PF00582"/>
    </source>
</evidence>
<sequence>MSGATTARKSRVLVGFDGSARALPALDLAADEALRRGTTLEILCGWPWGRHRSPDMAMAPGGPSLHQLSRASLDRAVTRVHGRARHLPVVPTLTTEPAARALVRAGRTAALTVVGTRGHGGFGELLLGSVTLRVAAHCTGPLLVVRGSATNERNCVLVGLESEADLGALRFGFEEAARRGAVLRVLHAWRYPAAPSLCPPAPLQWDDVQLLAKSAEAVPEYAVAALRGEHPGVEVDTVAMCLGAGHALTEASRTADVVVVSAHRRARRLGLQLGPVTHTLLHHAHCPVALVPDTRSGPTP</sequence>
<dbReference type="Gene3D" id="3.40.50.620">
    <property type="entry name" value="HUPs"/>
    <property type="match status" value="2"/>
</dbReference>
<dbReference type="InterPro" id="IPR014729">
    <property type="entry name" value="Rossmann-like_a/b/a_fold"/>
</dbReference>
<keyword evidence="4" id="KW-1185">Reference proteome</keyword>
<organism evidence="3 4">
    <name type="scientific">Streptomyces morookaense</name>
    <name type="common">Streptoverticillium morookaense</name>
    <dbReference type="NCBI Taxonomy" id="1970"/>
    <lineage>
        <taxon>Bacteria</taxon>
        <taxon>Bacillati</taxon>
        <taxon>Actinomycetota</taxon>
        <taxon>Actinomycetes</taxon>
        <taxon>Kitasatosporales</taxon>
        <taxon>Streptomycetaceae</taxon>
        <taxon>Streptomyces</taxon>
    </lineage>
</organism>
<proteinExistence type="inferred from homology"/>
<evidence type="ECO:0000256" key="1">
    <source>
        <dbReference type="ARBA" id="ARBA00008791"/>
    </source>
</evidence>
<name>A0A7Y7B528_STRMO</name>
<dbReference type="PANTHER" id="PTHR46268:SF6">
    <property type="entry name" value="UNIVERSAL STRESS PROTEIN UP12"/>
    <property type="match status" value="1"/>
</dbReference>
<dbReference type="InterPro" id="IPR006015">
    <property type="entry name" value="Universal_stress_UspA"/>
</dbReference>
<protein>
    <submittedName>
        <fullName evidence="3">Universal stress protein</fullName>
    </submittedName>
</protein>
<comment type="caution">
    <text evidence="3">The sequence shown here is derived from an EMBL/GenBank/DDBJ whole genome shotgun (WGS) entry which is preliminary data.</text>
</comment>
<dbReference type="PRINTS" id="PR01438">
    <property type="entry name" value="UNVRSLSTRESS"/>
</dbReference>
<feature type="domain" description="UspA" evidence="2">
    <location>
        <begin position="156"/>
        <end position="292"/>
    </location>
</feature>
<gene>
    <name evidence="3" type="ORF">HG542_13915</name>
</gene>
<comment type="similarity">
    <text evidence="1">Belongs to the universal stress protein A family.</text>
</comment>
<dbReference type="Pfam" id="PF00582">
    <property type="entry name" value="Usp"/>
    <property type="match status" value="2"/>
</dbReference>
<evidence type="ECO:0000313" key="3">
    <source>
        <dbReference type="EMBL" id="NVK78761.1"/>
    </source>
</evidence>
<dbReference type="InterPro" id="IPR006016">
    <property type="entry name" value="UspA"/>
</dbReference>
<dbReference type="AlphaFoldDB" id="A0A7Y7B528"/>